<gene>
    <name evidence="1" type="ORF">LCGC14_2470730</name>
</gene>
<name>A0A0F9BY92_9ZZZZ</name>
<organism evidence="1">
    <name type="scientific">marine sediment metagenome</name>
    <dbReference type="NCBI Taxonomy" id="412755"/>
    <lineage>
        <taxon>unclassified sequences</taxon>
        <taxon>metagenomes</taxon>
        <taxon>ecological metagenomes</taxon>
    </lineage>
</organism>
<reference evidence="1" key="1">
    <citation type="journal article" date="2015" name="Nature">
        <title>Complex archaea that bridge the gap between prokaryotes and eukaryotes.</title>
        <authorList>
            <person name="Spang A."/>
            <person name="Saw J.H."/>
            <person name="Jorgensen S.L."/>
            <person name="Zaremba-Niedzwiedzka K."/>
            <person name="Martijn J."/>
            <person name="Lind A.E."/>
            <person name="van Eijk R."/>
            <person name="Schleper C."/>
            <person name="Guy L."/>
            <person name="Ettema T.J."/>
        </authorList>
    </citation>
    <scope>NUCLEOTIDE SEQUENCE</scope>
</reference>
<dbReference type="InterPro" id="IPR041893">
    <property type="entry name" value="ArdA_dom3"/>
</dbReference>
<accession>A0A0F9BY92</accession>
<evidence type="ECO:0008006" key="2">
    <source>
        <dbReference type="Google" id="ProtNLM"/>
    </source>
</evidence>
<dbReference type="AlphaFoldDB" id="A0A0F9BY92"/>
<evidence type="ECO:0000313" key="1">
    <source>
        <dbReference type="EMBL" id="KKL18917.1"/>
    </source>
</evidence>
<protein>
    <recommendedName>
        <fullName evidence="2">Antirestriction protein ArdA</fullName>
    </recommendedName>
</protein>
<comment type="caution">
    <text evidence="1">The sequence shown here is derived from an EMBL/GenBank/DDBJ whole genome shotgun (WGS) entry which is preliminary data.</text>
</comment>
<dbReference type="EMBL" id="LAZR01038680">
    <property type="protein sequence ID" value="KKL18917.1"/>
    <property type="molecule type" value="Genomic_DNA"/>
</dbReference>
<dbReference type="Gene3D" id="1.10.10.1190">
    <property type="entry name" value="Antirestriction protein ArdA, domain 3"/>
    <property type="match status" value="1"/>
</dbReference>
<sequence>MKLYANPYDTSAEGFYFSTLEEFEDKYDANLPVEEYEIDFIEGTKEEAQLFGAANVDQAFLEKWFDFIDESDEDQWPVVYYLLGVGYDLAQAQQKAEDVSLYEGSAKEAVEQFVDDTGGLEQLGKDTLENYFDWDSYVRDLEANGEANEFSFGGAGFTILGRL</sequence>
<proteinExistence type="predicted"/>